<dbReference type="InterPro" id="IPR036388">
    <property type="entry name" value="WH-like_DNA-bd_sf"/>
</dbReference>
<dbReference type="FunFam" id="1.10.10.10:FF:000001">
    <property type="entry name" value="LysR family transcriptional regulator"/>
    <property type="match status" value="1"/>
</dbReference>
<accession>A0A411PHJ7</accession>
<evidence type="ECO:0000313" key="6">
    <source>
        <dbReference type="EMBL" id="QBF82852.1"/>
    </source>
</evidence>
<name>A0A411PHJ7_9GAMM</name>
<protein>
    <submittedName>
        <fullName evidence="6">LysR family transcriptional regulator</fullName>
    </submittedName>
</protein>
<feature type="domain" description="HTH lysR-type" evidence="5">
    <location>
        <begin position="3"/>
        <end position="60"/>
    </location>
</feature>
<dbReference type="RefSeq" id="WP_130599393.1">
    <property type="nucleotide sequence ID" value="NZ_CP036200.1"/>
</dbReference>
<reference evidence="6 7" key="1">
    <citation type="submission" date="2019-02" db="EMBL/GenBank/DDBJ databases">
        <title>Shewanella sp. D4-2 isolated from Dokdo Island.</title>
        <authorList>
            <person name="Baek K."/>
        </authorList>
    </citation>
    <scope>NUCLEOTIDE SEQUENCE [LARGE SCALE GENOMIC DNA]</scope>
    <source>
        <strain evidence="6 7">D4-2</strain>
    </source>
</reference>
<dbReference type="Gene3D" id="3.40.190.290">
    <property type="match status" value="1"/>
</dbReference>
<gene>
    <name evidence="6" type="ORF">EXU30_09210</name>
</gene>
<sequence>MAMTLEQLSAFVETVDKGSFKQASIKLGKHTSTVSGLIANLEAELGMELFVRKPRSLEITPKGTEMYRYARSVLRECDLLDVKANSLLEGLPSTFTIAVDSDLMGADVAKTCAKLVNKFPSIEFKIITVDPMQVRSHVLNEQADMGFGIALFRGHHELTVADGYSFNVVMVASPQLDCKEKLVSLEQVRGMLQVSALFMKQTAQEDTHNLSSRTIYSNNLRNSIELIKHTEAWAMLPEFLCLKEIEAGELDKMYISPTASRRPNQWATEISWLTARPRNAVMDYMIDELAKLPNR</sequence>
<evidence type="ECO:0000256" key="2">
    <source>
        <dbReference type="ARBA" id="ARBA00023015"/>
    </source>
</evidence>
<organism evidence="6 7">
    <name type="scientific">Shewanella maritima</name>
    <dbReference type="NCBI Taxonomy" id="2520507"/>
    <lineage>
        <taxon>Bacteria</taxon>
        <taxon>Pseudomonadati</taxon>
        <taxon>Pseudomonadota</taxon>
        <taxon>Gammaproteobacteria</taxon>
        <taxon>Alteromonadales</taxon>
        <taxon>Shewanellaceae</taxon>
        <taxon>Shewanella</taxon>
    </lineage>
</organism>
<evidence type="ECO:0000256" key="4">
    <source>
        <dbReference type="ARBA" id="ARBA00023163"/>
    </source>
</evidence>
<dbReference type="InterPro" id="IPR036390">
    <property type="entry name" value="WH_DNA-bd_sf"/>
</dbReference>
<dbReference type="AlphaFoldDB" id="A0A411PHJ7"/>
<keyword evidence="4" id="KW-0804">Transcription</keyword>
<dbReference type="Gene3D" id="1.10.10.10">
    <property type="entry name" value="Winged helix-like DNA-binding domain superfamily/Winged helix DNA-binding domain"/>
    <property type="match status" value="1"/>
</dbReference>
<dbReference type="Pfam" id="PF00126">
    <property type="entry name" value="HTH_1"/>
    <property type="match status" value="1"/>
</dbReference>
<dbReference type="SUPFAM" id="SSF46785">
    <property type="entry name" value="Winged helix' DNA-binding domain"/>
    <property type="match status" value="1"/>
</dbReference>
<proteinExistence type="inferred from homology"/>
<dbReference type="InterPro" id="IPR005119">
    <property type="entry name" value="LysR_subst-bd"/>
</dbReference>
<comment type="similarity">
    <text evidence="1">Belongs to the LysR transcriptional regulatory family.</text>
</comment>
<evidence type="ECO:0000259" key="5">
    <source>
        <dbReference type="PROSITE" id="PS50931"/>
    </source>
</evidence>
<evidence type="ECO:0000313" key="7">
    <source>
        <dbReference type="Proteomes" id="UP000291106"/>
    </source>
</evidence>
<dbReference type="GO" id="GO:0000976">
    <property type="term" value="F:transcription cis-regulatory region binding"/>
    <property type="evidence" value="ECO:0007669"/>
    <property type="project" value="TreeGrafter"/>
</dbReference>
<dbReference type="GO" id="GO:0003700">
    <property type="term" value="F:DNA-binding transcription factor activity"/>
    <property type="evidence" value="ECO:0007669"/>
    <property type="project" value="InterPro"/>
</dbReference>
<dbReference type="KEGG" id="smai:EXU30_09210"/>
<evidence type="ECO:0000256" key="1">
    <source>
        <dbReference type="ARBA" id="ARBA00009437"/>
    </source>
</evidence>
<dbReference type="PANTHER" id="PTHR30126:SF91">
    <property type="entry name" value="LYSR FAMILY TRANSCRIPTIONAL REGULATOR"/>
    <property type="match status" value="1"/>
</dbReference>
<evidence type="ECO:0000256" key="3">
    <source>
        <dbReference type="ARBA" id="ARBA00023125"/>
    </source>
</evidence>
<dbReference type="Pfam" id="PF03466">
    <property type="entry name" value="LysR_substrate"/>
    <property type="match status" value="1"/>
</dbReference>
<dbReference type="PANTHER" id="PTHR30126">
    <property type="entry name" value="HTH-TYPE TRANSCRIPTIONAL REGULATOR"/>
    <property type="match status" value="1"/>
</dbReference>
<dbReference type="Proteomes" id="UP000291106">
    <property type="component" value="Chromosome"/>
</dbReference>
<keyword evidence="3" id="KW-0238">DNA-binding</keyword>
<keyword evidence="7" id="KW-1185">Reference proteome</keyword>
<keyword evidence="2" id="KW-0805">Transcription regulation</keyword>
<dbReference type="OrthoDB" id="5877876at2"/>
<dbReference type="SUPFAM" id="SSF53850">
    <property type="entry name" value="Periplasmic binding protein-like II"/>
    <property type="match status" value="1"/>
</dbReference>
<dbReference type="EMBL" id="CP036200">
    <property type="protein sequence ID" value="QBF82852.1"/>
    <property type="molecule type" value="Genomic_DNA"/>
</dbReference>
<dbReference type="InterPro" id="IPR000847">
    <property type="entry name" value="LysR_HTH_N"/>
</dbReference>
<dbReference type="PROSITE" id="PS50931">
    <property type="entry name" value="HTH_LYSR"/>
    <property type="match status" value="1"/>
</dbReference>